<protein>
    <submittedName>
        <fullName evidence="2">Tweety protein</fullName>
    </submittedName>
</protein>
<evidence type="ECO:0000313" key="2">
    <source>
        <dbReference type="EMBL" id="MTS29140.1"/>
    </source>
</evidence>
<dbReference type="Proteomes" id="UP000472755">
    <property type="component" value="Unassembled WGS sequence"/>
</dbReference>
<feature type="transmembrane region" description="Helical" evidence="1">
    <location>
        <begin position="40"/>
        <end position="60"/>
    </location>
</feature>
<sequence>MNLCFVFCHRQLSSIHENSQTEGIGNEVRQRASKDLANNLNLAMVTIYTFLLFFCCFGCYKGEKPRNKGFSPATGSATGWQQGVQRAVIFRMEAPSVL</sequence>
<keyword evidence="1" id="KW-0472">Membrane</keyword>
<name>A0A6L6LWM1_9FIRM</name>
<proteinExistence type="predicted"/>
<comment type="caution">
    <text evidence="2">The sequence shown here is derived from an EMBL/GenBank/DDBJ whole genome shotgun (WGS) entry which is preliminary data.</text>
</comment>
<evidence type="ECO:0000256" key="1">
    <source>
        <dbReference type="SAM" id="Phobius"/>
    </source>
</evidence>
<accession>A0A6L6LWM1</accession>
<organism evidence="2 3">
    <name type="scientific">Ruthenibacterium lactatiformans</name>
    <dbReference type="NCBI Taxonomy" id="1550024"/>
    <lineage>
        <taxon>Bacteria</taxon>
        <taxon>Bacillati</taxon>
        <taxon>Bacillota</taxon>
        <taxon>Clostridia</taxon>
        <taxon>Eubacteriales</taxon>
        <taxon>Oscillospiraceae</taxon>
        <taxon>Ruthenibacterium</taxon>
    </lineage>
</organism>
<reference evidence="2 3" key="1">
    <citation type="journal article" date="2019" name="Nat. Med.">
        <title>A library of human gut bacterial isolates paired with longitudinal multiomics data enables mechanistic microbiome research.</title>
        <authorList>
            <person name="Poyet M."/>
            <person name="Groussin M."/>
            <person name="Gibbons S.M."/>
            <person name="Avila-Pacheco J."/>
            <person name="Jiang X."/>
            <person name="Kearney S.M."/>
            <person name="Perrotta A.R."/>
            <person name="Berdy B."/>
            <person name="Zhao S."/>
            <person name="Lieberman T.D."/>
            <person name="Swanson P.K."/>
            <person name="Smith M."/>
            <person name="Roesemann S."/>
            <person name="Alexander J.E."/>
            <person name="Rich S.A."/>
            <person name="Livny J."/>
            <person name="Vlamakis H."/>
            <person name="Clish C."/>
            <person name="Bullock K."/>
            <person name="Deik A."/>
            <person name="Scott J."/>
            <person name="Pierce K.A."/>
            <person name="Xavier R.J."/>
            <person name="Alm E.J."/>
        </authorList>
    </citation>
    <scope>NUCLEOTIDE SEQUENCE [LARGE SCALE GENOMIC DNA]</scope>
    <source>
        <strain evidence="2 3">BIOML-A4</strain>
    </source>
</reference>
<gene>
    <name evidence="2" type="ORF">GMD59_17925</name>
</gene>
<dbReference type="AlphaFoldDB" id="A0A6L6LWM1"/>
<keyword evidence="1" id="KW-0812">Transmembrane</keyword>
<keyword evidence="1" id="KW-1133">Transmembrane helix</keyword>
<dbReference type="EMBL" id="WMZU01000052">
    <property type="protein sequence ID" value="MTS29140.1"/>
    <property type="molecule type" value="Genomic_DNA"/>
</dbReference>
<evidence type="ECO:0000313" key="3">
    <source>
        <dbReference type="Proteomes" id="UP000472755"/>
    </source>
</evidence>